<dbReference type="Proteomes" id="UP000188946">
    <property type="component" value="Unassembled WGS sequence"/>
</dbReference>
<dbReference type="SMART" id="SM00388">
    <property type="entry name" value="HisKA"/>
    <property type="match status" value="1"/>
</dbReference>
<dbReference type="Gene3D" id="3.30.565.10">
    <property type="entry name" value="Histidine kinase-like ATPase, C-terminal domain"/>
    <property type="match status" value="1"/>
</dbReference>
<evidence type="ECO:0000259" key="9">
    <source>
        <dbReference type="PROSITE" id="PS50109"/>
    </source>
</evidence>
<dbReference type="PROSITE" id="PS50109">
    <property type="entry name" value="HIS_KIN"/>
    <property type="match status" value="1"/>
</dbReference>
<dbReference type="CDD" id="cd00082">
    <property type="entry name" value="HisKA"/>
    <property type="match status" value="1"/>
</dbReference>
<proteinExistence type="predicted"/>
<keyword evidence="8" id="KW-1133">Transmembrane helix</keyword>
<comment type="subcellular location">
    <subcellularLocation>
        <location evidence="2">Membrane</location>
    </subcellularLocation>
</comment>
<dbReference type="Proteomes" id="UP000188600">
    <property type="component" value="Unassembled WGS sequence"/>
</dbReference>
<gene>
    <name evidence="11" type="ORF">BVE84_04510</name>
    <name evidence="10" type="ORF">BVE86_04190</name>
</gene>
<dbReference type="EMBL" id="MSPT01000007">
    <property type="protein sequence ID" value="ONK27866.1"/>
    <property type="molecule type" value="Genomic_DNA"/>
</dbReference>
<evidence type="ECO:0000313" key="11">
    <source>
        <dbReference type="EMBL" id="ONK29942.1"/>
    </source>
</evidence>
<dbReference type="Gene3D" id="1.10.287.130">
    <property type="match status" value="1"/>
</dbReference>
<keyword evidence="8" id="KW-0812">Transmembrane</keyword>
<evidence type="ECO:0000313" key="13">
    <source>
        <dbReference type="Proteomes" id="UP000188946"/>
    </source>
</evidence>
<dbReference type="InterPro" id="IPR003661">
    <property type="entry name" value="HisK_dim/P_dom"/>
</dbReference>
<comment type="caution">
    <text evidence="10">The sequence shown here is derived from an EMBL/GenBank/DDBJ whole genome shotgun (WGS) entry which is preliminary data.</text>
</comment>
<organism evidence="10 12">
    <name type="scientific">Streptococcus azizii</name>
    <dbReference type="NCBI Taxonomy" id="1579424"/>
    <lineage>
        <taxon>Bacteria</taxon>
        <taxon>Bacillati</taxon>
        <taxon>Bacillota</taxon>
        <taxon>Bacilli</taxon>
        <taxon>Lactobacillales</taxon>
        <taxon>Streptococcaceae</taxon>
        <taxon>Streptococcus</taxon>
    </lineage>
</organism>
<dbReference type="InterPro" id="IPR005467">
    <property type="entry name" value="His_kinase_dom"/>
</dbReference>
<evidence type="ECO:0000256" key="5">
    <source>
        <dbReference type="ARBA" id="ARBA00022679"/>
    </source>
</evidence>
<protein>
    <recommendedName>
        <fullName evidence="3">histidine kinase</fullName>
        <ecNumber evidence="3">2.7.13.3</ecNumber>
    </recommendedName>
</protein>
<accession>A0AB36JRU0</accession>
<keyword evidence="13" id="KW-1185">Reference proteome</keyword>
<evidence type="ECO:0000256" key="4">
    <source>
        <dbReference type="ARBA" id="ARBA00022553"/>
    </source>
</evidence>
<dbReference type="InterPro" id="IPR036890">
    <property type="entry name" value="HATPase_C_sf"/>
</dbReference>
<dbReference type="SMART" id="SM00387">
    <property type="entry name" value="HATPase_c"/>
    <property type="match status" value="1"/>
</dbReference>
<dbReference type="GO" id="GO:0016036">
    <property type="term" value="P:cellular response to phosphate starvation"/>
    <property type="evidence" value="ECO:0007669"/>
    <property type="project" value="TreeGrafter"/>
</dbReference>
<dbReference type="AlphaFoldDB" id="A0AB36JRU0"/>
<name>A0AB36JRU0_9STRE</name>
<evidence type="ECO:0000256" key="1">
    <source>
        <dbReference type="ARBA" id="ARBA00000085"/>
    </source>
</evidence>
<dbReference type="SUPFAM" id="SSF47384">
    <property type="entry name" value="Homodimeric domain of signal transducing histidine kinase"/>
    <property type="match status" value="1"/>
</dbReference>
<dbReference type="InterPro" id="IPR003594">
    <property type="entry name" value="HATPase_dom"/>
</dbReference>
<evidence type="ECO:0000256" key="2">
    <source>
        <dbReference type="ARBA" id="ARBA00004370"/>
    </source>
</evidence>
<keyword evidence="5" id="KW-0808">Transferase</keyword>
<feature type="domain" description="Histidine kinase" evidence="9">
    <location>
        <begin position="146"/>
        <end position="361"/>
    </location>
</feature>
<evidence type="ECO:0000313" key="12">
    <source>
        <dbReference type="Proteomes" id="UP000188600"/>
    </source>
</evidence>
<feature type="transmembrane region" description="Helical" evidence="8">
    <location>
        <begin position="59"/>
        <end position="81"/>
    </location>
</feature>
<dbReference type="PANTHER" id="PTHR45453">
    <property type="entry name" value="PHOSPHATE REGULON SENSOR PROTEIN PHOR"/>
    <property type="match status" value="1"/>
</dbReference>
<dbReference type="GO" id="GO:0004721">
    <property type="term" value="F:phosphoprotein phosphatase activity"/>
    <property type="evidence" value="ECO:0007669"/>
    <property type="project" value="TreeGrafter"/>
</dbReference>
<sequence>MERKLDFKTLVKKTQWTIVKQFCLSVIVAYIFPISTISLDIHSETQSIASDLLGIFFNVFSWVYICISLIIIVSVNIKALLKRVKQEMEIVYHGSMWLTSVDTSSKLTILEFIETNKHIELMQQRIKNMIQVEKDQKEDILFKVSAMAHDLKTPLTVIKGNSELLQFAPLSGIDVQCLRDIERASNQLDNYFNQLINYSKTFYSNQISFHQYSISNLSKILEQECAYLIGDNIDYKYDTKIGRDCNIELDLDLIIRSVSNIVNNAIAYADDVKKKIRVILELEDSSISLSIWNNGSKFSDDVLENFGKLFYREDSSRNSQFEHFGIGLAFVKQVMSLHSGDIQLQNKENGAMVKLIIPIKNSDYTWAWIS</sequence>
<evidence type="ECO:0000256" key="7">
    <source>
        <dbReference type="ARBA" id="ARBA00023012"/>
    </source>
</evidence>
<feature type="transmembrane region" description="Helical" evidence="8">
    <location>
        <begin position="21"/>
        <end position="39"/>
    </location>
</feature>
<dbReference type="EC" id="2.7.13.3" evidence="3"/>
<comment type="catalytic activity">
    <reaction evidence="1">
        <text>ATP + protein L-histidine = ADP + protein N-phospho-L-histidine.</text>
        <dbReference type="EC" id="2.7.13.3"/>
    </reaction>
</comment>
<dbReference type="EMBL" id="MSPR01000006">
    <property type="protein sequence ID" value="ONK29942.1"/>
    <property type="molecule type" value="Genomic_DNA"/>
</dbReference>
<dbReference type="InterPro" id="IPR050351">
    <property type="entry name" value="BphY/WalK/GraS-like"/>
</dbReference>
<dbReference type="RefSeq" id="WP_076995871.1">
    <property type="nucleotide sequence ID" value="NZ_MSPR01000006.1"/>
</dbReference>
<dbReference type="PRINTS" id="PR01780">
    <property type="entry name" value="LANTIREGPROT"/>
</dbReference>
<dbReference type="InterPro" id="IPR008358">
    <property type="entry name" value="Sig_transdc_His_kin/Pase_MprB"/>
</dbReference>
<evidence type="ECO:0000313" key="10">
    <source>
        <dbReference type="EMBL" id="ONK27866.1"/>
    </source>
</evidence>
<keyword evidence="8" id="KW-0472">Membrane</keyword>
<evidence type="ECO:0000256" key="3">
    <source>
        <dbReference type="ARBA" id="ARBA00012438"/>
    </source>
</evidence>
<keyword evidence="6 10" id="KW-0418">Kinase</keyword>
<dbReference type="InterPro" id="IPR036097">
    <property type="entry name" value="HisK_dim/P_sf"/>
</dbReference>
<dbReference type="Pfam" id="PF00512">
    <property type="entry name" value="HisKA"/>
    <property type="match status" value="1"/>
</dbReference>
<reference evidence="12 13" key="1">
    <citation type="submission" date="2016-12" db="EMBL/GenBank/DDBJ databases">
        <authorList>
            <person name="Gulvik C.A."/>
        </authorList>
    </citation>
    <scope>NUCLEOTIDE SEQUENCE [LARGE SCALE GENOMIC DNA]</scope>
    <source>
        <strain evidence="11 13">12-5202</strain>
        <strain evidence="10 12">12-5291</strain>
    </source>
</reference>
<keyword evidence="7" id="KW-0902">Two-component regulatory system</keyword>
<dbReference type="SUPFAM" id="SSF55874">
    <property type="entry name" value="ATPase domain of HSP90 chaperone/DNA topoisomerase II/histidine kinase"/>
    <property type="match status" value="1"/>
</dbReference>
<keyword evidence="4" id="KW-0597">Phosphoprotein</keyword>
<dbReference type="Pfam" id="PF02518">
    <property type="entry name" value="HATPase_c"/>
    <property type="match status" value="1"/>
</dbReference>
<dbReference type="PANTHER" id="PTHR45453:SF1">
    <property type="entry name" value="PHOSPHATE REGULON SENSOR PROTEIN PHOR"/>
    <property type="match status" value="1"/>
</dbReference>
<dbReference type="GO" id="GO:0005886">
    <property type="term" value="C:plasma membrane"/>
    <property type="evidence" value="ECO:0007669"/>
    <property type="project" value="TreeGrafter"/>
</dbReference>
<dbReference type="GO" id="GO:0000155">
    <property type="term" value="F:phosphorelay sensor kinase activity"/>
    <property type="evidence" value="ECO:0007669"/>
    <property type="project" value="InterPro"/>
</dbReference>
<evidence type="ECO:0000256" key="8">
    <source>
        <dbReference type="SAM" id="Phobius"/>
    </source>
</evidence>
<evidence type="ECO:0000256" key="6">
    <source>
        <dbReference type="ARBA" id="ARBA00022777"/>
    </source>
</evidence>